<proteinExistence type="predicted"/>
<dbReference type="OrthoDB" id="1524454at2"/>
<comment type="caution">
    <text evidence="2">The sequence shown here is derived from an EMBL/GenBank/DDBJ whole genome shotgun (WGS) entry which is preliminary data.</text>
</comment>
<evidence type="ECO:0000313" key="3">
    <source>
        <dbReference type="Proteomes" id="UP000253383"/>
    </source>
</evidence>
<accession>A0A368JXK1</accession>
<reference evidence="2 3" key="1">
    <citation type="submission" date="2018-07" db="EMBL/GenBank/DDBJ databases">
        <title>Genome analysis of Larkinella rosea.</title>
        <authorList>
            <person name="Zhou Z."/>
            <person name="Wang G."/>
        </authorList>
    </citation>
    <scope>NUCLEOTIDE SEQUENCE [LARGE SCALE GENOMIC DNA]</scope>
    <source>
        <strain evidence="3">zzj9</strain>
    </source>
</reference>
<organism evidence="2 3">
    <name type="scientific">Larkinella punicea</name>
    <dbReference type="NCBI Taxonomy" id="2315727"/>
    <lineage>
        <taxon>Bacteria</taxon>
        <taxon>Pseudomonadati</taxon>
        <taxon>Bacteroidota</taxon>
        <taxon>Cytophagia</taxon>
        <taxon>Cytophagales</taxon>
        <taxon>Spirosomataceae</taxon>
        <taxon>Larkinella</taxon>
    </lineage>
</organism>
<dbReference type="EMBL" id="QOWE01000003">
    <property type="protein sequence ID" value="RCR70941.1"/>
    <property type="molecule type" value="Genomic_DNA"/>
</dbReference>
<sequence>MPAFQPNDLLGQLARETQTLVELVLTEFSPLSVDELNHQPAPDRWSIAQCLDHLNSYGHYYLPQLEAAVLKGEKESIRAASTFRSGWLGNYFANSMRPKADGSIGLKMKAVKEHTPVSNLNASAVLAVFLEQQHALLELLERAKVVNIQKLRIPISIARFIRLSVGDTFRFLIAHEQRHVLQARRVSSELILRPNVSVES</sequence>
<gene>
    <name evidence="2" type="ORF">DUE52_04975</name>
</gene>
<dbReference type="Proteomes" id="UP000253383">
    <property type="component" value="Unassembled WGS sequence"/>
</dbReference>
<dbReference type="SUPFAM" id="SSF109854">
    <property type="entry name" value="DinB/YfiT-like putative metalloenzymes"/>
    <property type="match status" value="1"/>
</dbReference>
<dbReference type="AlphaFoldDB" id="A0A368JXK1"/>
<dbReference type="InterPro" id="IPR034660">
    <property type="entry name" value="DinB/YfiT-like"/>
</dbReference>
<dbReference type="Pfam" id="PF12867">
    <property type="entry name" value="DinB_2"/>
    <property type="match status" value="1"/>
</dbReference>
<dbReference type="Gene3D" id="1.20.120.450">
    <property type="entry name" value="dinb family like domain"/>
    <property type="match status" value="1"/>
</dbReference>
<keyword evidence="3" id="KW-1185">Reference proteome</keyword>
<protein>
    <submittedName>
        <fullName evidence="2">DinB family protein</fullName>
    </submittedName>
</protein>
<evidence type="ECO:0000313" key="2">
    <source>
        <dbReference type="EMBL" id="RCR70941.1"/>
    </source>
</evidence>
<feature type="domain" description="DinB-like" evidence="1">
    <location>
        <begin position="25"/>
        <end position="183"/>
    </location>
</feature>
<evidence type="ECO:0000259" key="1">
    <source>
        <dbReference type="Pfam" id="PF12867"/>
    </source>
</evidence>
<dbReference type="RefSeq" id="WP_114404855.1">
    <property type="nucleotide sequence ID" value="NZ_QOWE01000003.1"/>
</dbReference>
<name>A0A368JXK1_9BACT</name>
<dbReference type="InterPro" id="IPR024775">
    <property type="entry name" value="DinB-like"/>
</dbReference>